<dbReference type="GO" id="GO:0099621">
    <property type="term" value="F:undecaprenyl-phosphate 4-deoxy-4-formamido-L-arabinose transferase activity"/>
    <property type="evidence" value="ECO:0007669"/>
    <property type="project" value="TreeGrafter"/>
</dbReference>
<dbReference type="InterPro" id="IPR050256">
    <property type="entry name" value="Glycosyltransferase_2"/>
</dbReference>
<keyword evidence="2" id="KW-0328">Glycosyltransferase</keyword>
<keyword evidence="10" id="KW-1185">Reference proteome</keyword>
<dbReference type="AlphaFoldDB" id="A0A4R6A6A5"/>
<evidence type="ECO:0000256" key="5">
    <source>
        <dbReference type="ARBA" id="ARBA00022985"/>
    </source>
</evidence>
<dbReference type="OrthoDB" id="9807795at2"/>
<evidence type="ECO:0000256" key="4">
    <source>
        <dbReference type="ARBA" id="ARBA00022692"/>
    </source>
</evidence>
<accession>A0A4R6A6A5</accession>
<dbReference type="Gene3D" id="3.90.550.10">
    <property type="entry name" value="Spore Coat Polysaccharide Biosynthesis Protein SpsA, Chain A"/>
    <property type="match status" value="1"/>
</dbReference>
<protein>
    <submittedName>
        <fullName evidence="9">Glycosyltransferase family 2 protein</fullName>
    </submittedName>
</protein>
<organism evidence="9 10">
    <name type="scientific">Palleronia sediminis</name>
    <dbReference type="NCBI Taxonomy" id="2547833"/>
    <lineage>
        <taxon>Bacteria</taxon>
        <taxon>Pseudomonadati</taxon>
        <taxon>Pseudomonadota</taxon>
        <taxon>Alphaproteobacteria</taxon>
        <taxon>Rhodobacterales</taxon>
        <taxon>Roseobacteraceae</taxon>
        <taxon>Palleronia</taxon>
    </lineage>
</organism>
<dbReference type="CDD" id="cd04179">
    <property type="entry name" value="DPM_DPG-synthase_like"/>
    <property type="match status" value="1"/>
</dbReference>
<dbReference type="EMBL" id="SNAA01000015">
    <property type="protein sequence ID" value="TDL77688.1"/>
    <property type="molecule type" value="Genomic_DNA"/>
</dbReference>
<reference evidence="9 10" key="1">
    <citation type="submission" date="2019-03" db="EMBL/GenBank/DDBJ databases">
        <title>Primorskyibacter sp. SS33 isolated from sediments.</title>
        <authorList>
            <person name="Xunke S."/>
        </authorList>
    </citation>
    <scope>NUCLEOTIDE SEQUENCE [LARGE SCALE GENOMIC DNA]</scope>
    <source>
        <strain evidence="9 10">SS33</strain>
    </source>
</reference>
<dbReference type="SUPFAM" id="SSF53448">
    <property type="entry name" value="Nucleotide-diphospho-sugar transferases"/>
    <property type="match status" value="1"/>
</dbReference>
<dbReference type="Pfam" id="PF00535">
    <property type="entry name" value="Glycos_transf_2"/>
    <property type="match status" value="1"/>
</dbReference>
<gene>
    <name evidence="9" type="ORF">E2L08_12925</name>
</gene>
<keyword evidence="1" id="KW-1003">Cell membrane</keyword>
<evidence type="ECO:0000313" key="10">
    <source>
        <dbReference type="Proteomes" id="UP000295701"/>
    </source>
</evidence>
<dbReference type="InterPro" id="IPR001173">
    <property type="entry name" value="Glyco_trans_2-like"/>
</dbReference>
<evidence type="ECO:0000313" key="9">
    <source>
        <dbReference type="EMBL" id="TDL77688.1"/>
    </source>
</evidence>
<keyword evidence="5" id="KW-0448">Lipopolysaccharide biosynthesis</keyword>
<dbReference type="Proteomes" id="UP000295701">
    <property type="component" value="Unassembled WGS sequence"/>
</dbReference>
<dbReference type="PANTHER" id="PTHR48090">
    <property type="entry name" value="UNDECAPRENYL-PHOSPHATE 4-DEOXY-4-FORMAMIDO-L-ARABINOSE TRANSFERASE-RELATED"/>
    <property type="match status" value="1"/>
</dbReference>
<sequence length="254" mass="27135">MSDPDISIVVPARNESAVLRALVAEIFDAFAGVDARIEVIVVDDGSDDGSAALLSELARAHPGLRPLRHDRPAGQSAAIHSGVLAARAPVVCTMDGDGQNPPAELPRLARRLAAASGPTLVAGQRRRRRDTASKRLASRAANRIRAAVLGDATADTGCGLKAFRRDDYLDLPYFDHMHRYLPALFLRAGAEVVHVEVGDRPRMGGRSNYTNFGRAMVGAVDLLGVAWLIRRRKRERARPIEAAAAPVAATGTDA</sequence>
<proteinExistence type="predicted"/>
<dbReference type="RefSeq" id="WP_133397512.1">
    <property type="nucleotide sequence ID" value="NZ_SNAA01000015.1"/>
</dbReference>
<keyword evidence="3 9" id="KW-0808">Transferase</keyword>
<dbReference type="PANTHER" id="PTHR48090:SF3">
    <property type="entry name" value="UNDECAPRENYL-PHOSPHATE 4-DEOXY-4-FORMAMIDO-L-ARABINOSE TRANSFERASE"/>
    <property type="match status" value="1"/>
</dbReference>
<dbReference type="GO" id="GO:0009103">
    <property type="term" value="P:lipopolysaccharide biosynthetic process"/>
    <property type="evidence" value="ECO:0007669"/>
    <property type="project" value="UniProtKB-KW"/>
</dbReference>
<evidence type="ECO:0000256" key="2">
    <source>
        <dbReference type="ARBA" id="ARBA00022676"/>
    </source>
</evidence>
<feature type="domain" description="Glycosyltransferase 2-like" evidence="8">
    <location>
        <begin position="7"/>
        <end position="168"/>
    </location>
</feature>
<dbReference type="GO" id="GO:0005886">
    <property type="term" value="C:plasma membrane"/>
    <property type="evidence" value="ECO:0007669"/>
    <property type="project" value="TreeGrafter"/>
</dbReference>
<name>A0A4R6A6A5_9RHOB</name>
<keyword evidence="4" id="KW-0812">Transmembrane</keyword>
<evidence type="ECO:0000256" key="7">
    <source>
        <dbReference type="ARBA" id="ARBA00023136"/>
    </source>
</evidence>
<dbReference type="InterPro" id="IPR029044">
    <property type="entry name" value="Nucleotide-diphossugar_trans"/>
</dbReference>
<dbReference type="FunFam" id="3.90.550.10:FF:000170">
    <property type="entry name" value="Dolichol-phosphate mannosyltransferase"/>
    <property type="match status" value="1"/>
</dbReference>
<evidence type="ECO:0000256" key="1">
    <source>
        <dbReference type="ARBA" id="ARBA00022475"/>
    </source>
</evidence>
<evidence type="ECO:0000259" key="8">
    <source>
        <dbReference type="Pfam" id="PF00535"/>
    </source>
</evidence>
<keyword evidence="7" id="KW-0472">Membrane</keyword>
<comment type="caution">
    <text evidence="9">The sequence shown here is derived from an EMBL/GenBank/DDBJ whole genome shotgun (WGS) entry which is preliminary data.</text>
</comment>
<evidence type="ECO:0000256" key="3">
    <source>
        <dbReference type="ARBA" id="ARBA00022679"/>
    </source>
</evidence>
<evidence type="ECO:0000256" key="6">
    <source>
        <dbReference type="ARBA" id="ARBA00022989"/>
    </source>
</evidence>
<keyword evidence="6" id="KW-1133">Transmembrane helix</keyword>